<evidence type="ECO:0000313" key="6">
    <source>
        <dbReference type="EMBL" id="KMS57796.1"/>
    </source>
</evidence>
<dbReference type="PATRIC" id="fig|1420583.3.peg.1258"/>
<dbReference type="Gene3D" id="3.90.79.10">
    <property type="entry name" value="Nucleoside Triphosphate Pyrophosphohydrolase"/>
    <property type="match status" value="1"/>
</dbReference>
<dbReference type="PROSITE" id="PS00893">
    <property type="entry name" value="NUDIX_BOX"/>
    <property type="match status" value="1"/>
</dbReference>
<proteinExistence type="inferred from homology"/>
<evidence type="ECO:0000256" key="4">
    <source>
        <dbReference type="HAMAP-Rule" id="MF_00298"/>
    </source>
</evidence>
<dbReference type="PANTHER" id="PTHR11839:SF22">
    <property type="entry name" value="NUDIX HYDROLASE 26, CHLOROPLASTIC"/>
    <property type="match status" value="1"/>
</dbReference>
<dbReference type="NCBIfam" id="NF001938">
    <property type="entry name" value="PRK00714.1-5"/>
    <property type="match status" value="1"/>
</dbReference>
<dbReference type="InterPro" id="IPR000086">
    <property type="entry name" value="NUDIX_hydrolase_dom"/>
</dbReference>
<dbReference type="PROSITE" id="PS51462">
    <property type="entry name" value="NUDIX"/>
    <property type="match status" value="1"/>
</dbReference>
<evidence type="ECO:0000256" key="1">
    <source>
        <dbReference type="ARBA" id="ARBA00001936"/>
    </source>
</evidence>
<feature type="short sequence motif" description="Nudix box" evidence="4">
    <location>
        <begin position="42"/>
        <end position="63"/>
    </location>
</feature>
<evidence type="ECO:0000256" key="3">
    <source>
        <dbReference type="ARBA" id="ARBA00022801"/>
    </source>
</evidence>
<dbReference type="CDD" id="cd03671">
    <property type="entry name" value="NUDIX_Ap4A_hydrolase_plant_like"/>
    <property type="match status" value="1"/>
</dbReference>
<dbReference type="Pfam" id="PF00293">
    <property type="entry name" value="NUDIX"/>
    <property type="match status" value="1"/>
</dbReference>
<evidence type="ECO:0000256" key="2">
    <source>
        <dbReference type="ARBA" id="ARBA00001946"/>
    </source>
</evidence>
<dbReference type="EC" id="3.6.1.-" evidence="4"/>
<comment type="cofactor">
    <cofactor evidence="2">
        <name>Mg(2+)</name>
        <dbReference type="ChEBI" id="CHEBI:18420"/>
    </cofactor>
</comment>
<feature type="domain" description="Nudix hydrolase" evidence="5">
    <location>
        <begin position="8"/>
        <end position="152"/>
    </location>
</feature>
<sequence>MPNDTELPYRPCVGIMLVNMDGKIFVGQRLDNVVEAWQMPQGGIDEGEDARAAALRELQEETGIRPELVEIIAKAKDEHFYDLPPELVGKLWGGKYRGQRQYWYLARFVGQDGDIDIQTKHPEFREWKWTIPDTLPDLIVPFKRKLYRDILQEFRALI</sequence>
<dbReference type="STRING" id="1420583.V473_06250"/>
<dbReference type="InterPro" id="IPR015797">
    <property type="entry name" value="NUDIX_hydrolase-like_dom_sf"/>
</dbReference>
<evidence type="ECO:0000313" key="7">
    <source>
        <dbReference type="Proteomes" id="UP000052232"/>
    </source>
</evidence>
<dbReference type="GO" id="GO:0008893">
    <property type="term" value="F:guanosine-3',5'-bis(diphosphate) 3'-diphosphatase activity"/>
    <property type="evidence" value="ECO:0007669"/>
    <property type="project" value="TreeGrafter"/>
</dbReference>
<dbReference type="InterPro" id="IPR022927">
    <property type="entry name" value="RppH"/>
</dbReference>
<comment type="function">
    <text evidence="4">Accelerates the degradation of transcripts by removing pyrophosphate from the 5'-end of triphosphorylated RNA, leading to a more labile monophosphorylated state that can stimulate subsequent ribonuclease cleavage.</text>
</comment>
<name>A0A0J7Y1J7_9SPHN</name>
<dbReference type="Proteomes" id="UP000052232">
    <property type="component" value="Unassembled WGS sequence"/>
</dbReference>
<comment type="caution">
    <text evidence="6">The sequence shown here is derived from an EMBL/GenBank/DDBJ whole genome shotgun (WGS) entry which is preliminary data.</text>
</comment>
<evidence type="ECO:0000259" key="5">
    <source>
        <dbReference type="PROSITE" id="PS51462"/>
    </source>
</evidence>
<dbReference type="EMBL" id="JACT01000001">
    <property type="protein sequence ID" value="KMS57796.1"/>
    <property type="molecule type" value="Genomic_DNA"/>
</dbReference>
<keyword evidence="3 4" id="KW-0378">Hydrolase</keyword>
<dbReference type="GO" id="GO:0019693">
    <property type="term" value="P:ribose phosphate metabolic process"/>
    <property type="evidence" value="ECO:0007669"/>
    <property type="project" value="TreeGrafter"/>
</dbReference>
<dbReference type="HAMAP" id="MF_00298">
    <property type="entry name" value="Nudix_RppH"/>
    <property type="match status" value="1"/>
</dbReference>
<organism evidence="6 7">
    <name type="scientific">Sphingobium cupriresistens LL01</name>
    <dbReference type="NCBI Taxonomy" id="1420583"/>
    <lineage>
        <taxon>Bacteria</taxon>
        <taxon>Pseudomonadati</taxon>
        <taxon>Pseudomonadota</taxon>
        <taxon>Alphaproteobacteria</taxon>
        <taxon>Sphingomonadales</taxon>
        <taxon>Sphingomonadaceae</taxon>
        <taxon>Sphingobium</taxon>
    </lineage>
</organism>
<dbReference type="GO" id="GO:0034432">
    <property type="term" value="F:bis(5'-adenosyl)-pentaphosphatase activity"/>
    <property type="evidence" value="ECO:0007669"/>
    <property type="project" value="TreeGrafter"/>
</dbReference>
<reference evidence="6 7" key="1">
    <citation type="journal article" date="2015" name="G3 (Bethesda)">
        <title>Insights into Ongoing Evolution of the Hexachlorocyclohexane Catabolic Pathway from Comparative Genomics of Ten Sphingomonadaceae Strains.</title>
        <authorList>
            <person name="Pearce S.L."/>
            <person name="Oakeshott J.G."/>
            <person name="Pandey G."/>
        </authorList>
    </citation>
    <scope>NUCLEOTIDE SEQUENCE [LARGE SCALE GENOMIC DNA]</scope>
    <source>
        <strain evidence="6 7">LL01</strain>
    </source>
</reference>
<comment type="cofactor">
    <cofactor evidence="1">
        <name>Mn(2+)</name>
        <dbReference type="ChEBI" id="CHEBI:29035"/>
    </cofactor>
</comment>
<dbReference type="PANTHER" id="PTHR11839">
    <property type="entry name" value="UDP/ADP-SUGAR PYROPHOSPHATASE"/>
    <property type="match status" value="1"/>
</dbReference>
<accession>A0A0J7Y1J7</accession>
<keyword evidence="7" id="KW-1185">Reference proteome</keyword>
<comment type="similarity">
    <text evidence="4">Belongs to the Nudix hydrolase family. RppH subfamily.</text>
</comment>
<dbReference type="AlphaFoldDB" id="A0A0J7Y1J7"/>
<dbReference type="InterPro" id="IPR020476">
    <property type="entry name" value="Nudix_hydrolase"/>
</dbReference>
<comment type="cofactor">
    <cofactor evidence="4">
        <name>a divalent metal cation</name>
        <dbReference type="ChEBI" id="CHEBI:60240"/>
    </cofactor>
</comment>
<dbReference type="GO" id="GO:0006753">
    <property type="term" value="P:nucleoside phosphate metabolic process"/>
    <property type="evidence" value="ECO:0007669"/>
    <property type="project" value="TreeGrafter"/>
</dbReference>
<gene>
    <name evidence="4" type="primary">rppH</name>
    <name evidence="4" type="synonym">nudH</name>
    <name evidence="6" type="ORF">V473_06250</name>
</gene>
<dbReference type="SUPFAM" id="SSF55811">
    <property type="entry name" value="Nudix"/>
    <property type="match status" value="1"/>
</dbReference>
<dbReference type="PRINTS" id="PR00502">
    <property type="entry name" value="NUDIXFAMILY"/>
</dbReference>
<protein>
    <recommendedName>
        <fullName evidence="4">RNA pyrophosphohydrolase</fullName>
        <ecNumber evidence="4">3.6.1.-</ecNumber>
    </recommendedName>
    <alternativeName>
        <fullName evidence="4">(Di)nucleoside polyphosphate hydrolase</fullName>
    </alternativeName>
</protein>
<dbReference type="InterPro" id="IPR020084">
    <property type="entry name" value="NUDIX_hydrolase_CS"/>
</dbReference>